<gene>
    <name evidence="2" type="ORF">AFUS01_LOCUS13941</name>
</gene>
<evidence type="ECO:0000313" key="2">
    <source>
        <dbReference type="EMBL" id="CAG7724954.1"/>
    </source>
</evidence>
<dbReference type="Proteomes" id="UP000708208">
    <property type="component" value="Unassembled WGS sequence"/>
</dbReference>
<evidence type="ECO:0000256" key="1">
    <source>
        <dbReference type="SAM" id="SignalP"/>
    </source>
</evidence>
<sequence>MKTAAQFCLFAVLFVFLLTPDIAESFYDYFYGGYGGYGGYYGGDYEFCLLPGQRCYTDYECCNYQCRYTRRCA</sequence>
<feature type="signal peptide" evidence="1">
    <location>
        <begin position="1"/>
        <end position="25"/>
    </location>
</feature>
<feature type="chain" id="PRO_5035156071" evidence="1">
    <location>
        <begin position="26"/>
        <end position="73"/>
    </location>
</feature>
<name>A0A8J2NYC3_9HEXA</name>
<keyword evidence="1" id="KW-0732">Signal</keyword>
<keyword evidence="3" id="KW-1185">Reference proteome</keyword>
<comment type="caution">
    <text evidence="2">The sequence shown here is derived from an EMBL/GenBank/DDBJ whole genome shotgun (WGS) entry which is preliminary data.</text>
</comment>
<dbReference type="AlphaFoldDB" id="A0A8J2NYC3"/>
<proteinExistence type="predicted"/>
<evidence type="ECO:0000313" key="3">
    <source>
        <dbReference type="Proteomes" id="UP000708208"/>
    </source>
</evidence>
<dbReference type="EMBL" id="CAJVCH010115609">
    <property type="protein sequence ID" value="CAG7724954.1"/>
    <property type="molecule type" value="Genomic_DNA"/>
</dbReference>
<accession>A0A8J2NYC3</accession>
<organism evidence="2 3">
    <name type="scientific">Allacma fusca</name>
    <dbReference type="NCBI Taxonomy" id="39272"/>
    <lineage>
        <taxon>Eukaryota</taxon>
        <taxon>Metazoa</taxon>
        <taxon>Ecdysozoa</taxon>
        <taxon>Arthropoda</taxon>
        <taxon>Hexapoda</taxon>
        <taxon>Collembola</taxon>
        <taxon>Symphypleona</taxon>
        <taxon>Sminthuridae</taxon>
        <taxon>Allacma</taxon>
    </lineage>
</organism>
<protein>
    <submittedName>
        <fullName evidence="2">Uncharacterized protein</fullName>
    </submittedName>
</protein>
<reference evidence="2" key="1">
    <citation type="submission" date="2021-06" db="EMBL/GenBank/DDBJ databases">
        <authorList>
            <person name="Hodson N. C."/>
            <person name="Mongue J. A."/>
            <person name="Jaron S. K."/>
        </authorList>
    </citation>
    <scope>NUCLEOTIDE SEQUENCE</scope>
</reference>